<proteinExistence type="predicted"/>
<keyword evidence="3" id="KW-0325">Glycoprotein</keyword>
<dbReference type="OMA" id="ARHAFCR"/>
<dbReference type="InterPro" id="IPR000010">
    <property type="entry name" value="Cystatin_dom"/>
</dbReference>
<evidence type="ECO:0000256" key="4">
    <source>
        <dbReference type="SAM" id="MobiDB-lite"/>
    </source>
</evidence>
<dbReference type="AlphaFoldDB" id="A0A3Q2WI44"/>
<reference evidence="7" key="1">
    <citation type="submission" date="2025-08" db="UniProtKB">
        <authorList>
            <consortium name="Ensembl"/>
        </authorList>
    </citation>
    <scope>IDENTIFICATION</scope>
</reference>
<dbReference type="GeneTree" id="ENSGT00950000182930"/>
<dbReference type="CDD" id="cd00042">
    <property type="entry name" value="CY"/>
    <property type="match status" value="2"/>
</dbReference>
<dbReference type="Ensembl" id="ENSHBUT00000006475.1">
    <property type="protein sequence ID" value="ENSHBUP00000025241.1"/>
    <property type="gene ID" value="ENSHBUG00000007137.1"/>
</dbReference>
<evidence type="ECO:0000256" key="5">
    <source>
        <dbReference type="SAM" id="SignalP"/>
    </source>
</evidence>
<feature type="domain" description="Cystatin" evidence="6">
    <location>
        <begin position="60"/>
        <end position="170"/>
    </location>
</feature>
<dbReference type="GO" id="GO:0005576">
    <property type="term" value="C:extracellular region"/>
    <property type="evidence" value="ECO:0007669"/>
    <property type="project" value="TreeGrafter"/>
</dbReference>
<dbReference type="Proteomes" id="UP000264840">
    <property type="component" value="Unplaced"/>
</dbReference>
<sequence length="453" mass="49537">MFVLWSLLFIYHLFPNPLTYVNQSTLYNSPVIVACSSLLRGTMRTLRVLTLLSAAVLLCSAAPGLEPLTCSEGNGPAAADKAVHHINEHHDHGYKFRLHEVQGNSVEQVDGGCNVKLQLDLRETKCHTINPKPFKDCEIRGMGERAVKANCTVLMTIKDGDASITKYECDTRQEKTNLEMVRICPDCPVLLPLNNSEGLKSVREATAEFNKNTSNQHYYILKEVGRISTGYIMGLGMNYYPEFALVETRCPMGSRIIIEACIPLCPNRARHAFCRSSYSSQNGLLSTECDFYPAENTTALGPGEKEPVCRRHPHGHGGPPPHAHDHGRGPPPHAHDHGHGPPPDAAKGGRPPHAHDHGHGPPPHAHDHGHGPPPHAGKEGRPPHAHGPPPHADKGGRPPHAHDHGHGPPPTGGKGKGSFHPLRCIYPCHRFLVNPDPALHPICPWPLPHRPHN</sequence>
<feature type="domain" description="Cystatin" evidence="6">
    <location>
        <begin position="183"/>
        <end position="290"/>
    </location>
</feature>
<feature type="signal peptide" evidence="5">
    <location>
        <begin position="1"/>
        <end position="15"/>
    </location>
</feature>
<evidence type="ECO:0000259" key="6">
    <source>
        <dbReference type="SMART" id="SM00043"/>
    </source>
</evidence>
<reference evidence="7" key="2">
    <citation type="submission" date="2025-09" db="UniProtKB">
        <authorList>
            <consortium name="Ensembl"/>
        </authorList>
    </citation>
    <scope>IDENTIFICATION</scope>
</reference>
<dbReference type="InterPro" id="IPR050735">
    <property type="entry name" value="Kininogen_Fetuin_HRG"/>
</dbReference>
<keyword evidence="1 5" id="KW-0732">Signal</keyword>
<feature type="compositionally biased region" description="Basic and acidic residues" evidence="4">
    <location>
        <begin position="322"/>
        <end position="339"/>
    </location>
</feature>
<dbReference type="STRING" id="8153.ENSHBUP00000025241"/>
<evidence type="ECO:0000256" key="1">
    <source>
        <dbReference type="ARBA" id="ARBA00022729"/>
    </source>
</evidence>
<dbReference type="Pfam" id="PF00031">
    <property type="entry name" value="Cystatin"/>
    <property type="match status" value="2"/>
</dbReference>
<dbReference type="GO" id="GO:0004869">
    <property type="term" value="F:cysteine-type endopeptidase inhibitor activity"/>
    <property type="evidence" value="ECO:0007669"/>
    <property type="project" value="InterPro"/>
</dbReference>
<evidence type="ECO:0000313" key="8">
    <source>
        <dbReference type="Proteomes" id="UP000264840"/>
    </source>
</evidence>
<evidence type="ECO:0000256" key="2">
    <source>
        <dbReference type="ARBA" id="ARBA00023157"/>
    </source>
</evidence>
<dbReference type="SUPFAM" id="SSF54403">
    <property type="entry name" value="Cystatin/monellin"/>
    <property type="match status" value="2"/>
</dbReference>
<protein>
    <submittedName>
        <fullName evidence="7">Histidine-rich glycoprotein-like</fullName>
    </submittedName>
</protein>
<name>A0A3Q2WI44_HAPBU</name>
<evidence type="ECO:0000256" key="3">
    <source>
        <dbReference type="ARBA" id="ARBA00023180"/>
    </source>
</evidence>
<evidence type="ECO:0000313" key="7">
    <source>
        <dbReference type="Ensembl" id="ENSHBUP00000025241.1"/>
    </source>
</evidence>
<dbReference type="PANTHER" id="PTHR13814">
    <property type="entry name" value="FETUIN"/>
    <property type="match status" value="1"/>
</dbReference>
<feature type="compositionally biased region" description="Basic and acidic residues" evidence="4">
    <location>
        <begin position="391"/>
        <end position="406"/>
    </location>
</feature>
<dbReference type="SMART" id="SM00043">
    <property type="entry name" value="CY"/>
    <property type="match status" value="2"/>
</dbReference>
<dbReference type="Gene3D" id="3.10.450.10">
    <property type="match status" value="2"/>
</dbReference>
<feature type="chain" id="PRO_5018650347" evidence="5">
    <location>
        <begin position="16"/>
        <end position="453"/>
    </location>
</feature>
<dbReference type="InterPro" id="IPR046350">
    <property type="entry name" value="Cystatin_sf"/>
</dbReference>
<keyword evidence="8" id="KW-1185">Reference proteome</keyword>
<dbReference type="PANTHER" id="PTHR13814:SF16">
    <property type="entry name" value="CYSTATIN"/>
    <property type="match status" value="1"/>
</dbReference>
<organism evidence="7 8">
    <name type="scientific">Haplochromis burtoni</name>
    <name type="common">Burton's mouthbrooder</name>
    <name type="synonym">Chromis burtoni</name>
    <dbReference type="NCBI Taxonomy" id="8153"/>
    <lineage>
        <taxon>Eukaryota</taxon>
        <taxon>Metazoa</taxon>
        <taxon>Chordata</taxon>
        <taxon>Craniata</taxon>
        <taxon>Vertebrata</taxon>
        <taxon>Euteleostomi</taxon>
        <taxon>Actinopterygii</taxon>
        <taxon>Neopterygii</taxon>
        <taxon>Teleostei</taxon>
        <taxon>Neoteleostei</taxon>
        <taxon>Acanthomorphata</taxon>
        <taxon>Ovalentaria</taxon>
        <taxon>Cichlomorphae</taxon>
        <taxon>Cichliformes</taxon>
        <taxon>Cichlidae</taxon>
        <taxon>African cichlids</taxon>
        <taxon>Pseudocrenilabrinae</taxon>
        <taxon>Haplochromini</taxon>
        <taxon>Haplochromis</taxon>
    </lineage>
</organism>
<feature type="region of interest" description="Disordered" evidence="4">
    <location>
        <begin position="300"/>
        <end position="416"/>
    </location>
</feature>
<feature type="compositionally biased region" description="Basic and acidic residues" evidence="4">
    <location>
        <begin position="353"/>
        <end position="382"/>
    </location>
</feature>
<keyword evidence="2" id="KW-1015">Disulfide bond</keyword>
<accession>A0A3Q2WI44</accession>